<dbReference type="SUPFAM" id="SSF143100">
    <property type="entry name" value="TTHA1013/TTHA0281-like"/>
    <property type="match status" value="1"/>
</dbReference>
<organism evidence="2 3">
    <name type="scientific">Microcystis viridis Mv_BB_P_19951000_S68D</name>
    <dbReference type="NCBI Taxonomy" id="2486270"/>
    <lineage>
        <taxon>Bacteria</taxon>
        <taxon>Bacillati</taxon>
        <taxon>Cyanobacteriota</taxon>
        <taxon>Cyanophyceae</taxon>
        <taxon>Oscillatoriophycideae</taxon>
        <taxon>Chroococcales</taxon>
        <taxon>Microcystaceae</taxon>
        <taxon>Microcystis</taxon>
    </lineage>
</organism>
<dbReference type="Gene3D" id="3.30.2390.10">
    <property type="entry name" value="TTHA1013-like"/>
    <property type="match status" value="1"/>
</dbReference>
<dbReference type="InterPro" id="IPR015066">
    <property type="entry name" value="DUF1902"/>
</dbReference>
<dbReference type="AlphaFoldDB" id="A0A552HJV1"/>
<dbReference type="EMBL" id="SFAZ01000216">
    <property type="protein sequence ID" value="TRU71475.1"/>
    <property type="molecule type" value="Genomic_DNA"/>
</dbReference>
<accession>A0A552HJV1</accession>
<reference evidence="2 3" key="1">
    <citation type="submission" date="2019-01" db="EMBL/GenBank/DDBJ databases">
        <title>Coherence of Microcystis species and biogeography revealed through population genomics.</title>
        <authorList>
            <person name="Perez-Carrascal O.M."/>
            <person name="Terrat Y."/>
            <person name="Giani A."/>
            <person name="Fortin N."/>
            <person name="Tromas N."/>
            <person name="Shapiro B.J."/>
        </authorList>
    </citation>
    <scope>NUCLEOTIDE SEQUENCE [LARGE SCALE GENOMIC DNA]</scope>
    <source>
        <strain evidence="2">Mv_BB_P_19951000_S68D</strain>
    </source>
</reference>
<comment type="caution">
    <text evidence="2">The sequence shown here is derived from an EMBL/GenBank/DDBJ whole genome shotgun (WGS) entry which is preliminary data.</text>
</comment>
<proteinExistence type="predicted"/>
<feature type="domain" description="DUF1902" evidence="1">
    <location>
        <begin position="4"/>
        <end position="67"/>
    </location>
</feature>
<sequence>MPSYQVEAFWDREAQVWVAESEDIRGLVTEADTIEALTAKLRQMIPELLQLNHLITLEPQEAITFELSCLRTMIKDYLK</sequence>
<dbReference type="Pfam" id="PF08972">
    <property type="entry name" value="DUF1902"/>
    <property type="match status" value="1"/>
</dbReference>
<gene>
    <name evidence="2" type="ORF">EWV77_15110</name>
</gene>
<evidence type="ECO:0000313" key="2">
    <source>
        <dbReference type="EMBL" id="TRU71475.1"/>
    </source>
</evidence>
<evidence type="ECO:0000313" key="3">
    <source>
        <dbReference type="Proteomes" id="UP000320674"/>
    </source>
</evidence>
<protein>
    <submittedName>
        <fullName evidence="2">DUF1902 domain-containing protein</fullName>
    </submittedName>
</protein>
<name>A0A552HJV1_MICVR</name>
<evidence type="ECO:0000259" key="1">
    <source>
        <dbReference type="Pfam" id="PF08972"/>
    </source>
</evidence>
<dbReference type="InterPro" id="IPR035069">
    <property type="entry name" value="TTHA1013/TTHA0281-like"/>
</dbReference>
<dbReference type="Proteomes" id="UP000320674">
    <property type="component" value="Unassembled WGS sequence"/>
</dbReference>